<dbReference type="Pfam" id="PF17674">
    <property type="entry name" value="HHH_9"/>
    <property type="match status" value="1"/>
</dbReference>
<comment type="subcellular location">
    <subcellularLocation>
        <location evidence="2">Chromosome</location>
    </subcellularLocation>
    <subcellularLocation>
        <location evidence="1 10">Nucleus</location>
    </subcellularLocation>
</comment>
<evidence type="ECO:0000256" key="3">
    <source>
        <dbReference type="ARBA" id="ARBA00009253"/>
    </source>
</evidence>
<feature type="domain" description="Spt6 SH2" evidence="13">
    <location>
        <begin position="1194"/>
        <end position="1403"/>
    </location>
</feature>
<feature type="compositionally biased region" description="Basic residues" evidence="11">
    <location>
        <begin position="76"/>
        <end position="85"/>
    </location>
</feature>
<dbReference type="InterPro" id="IPR028231">
    <property type="entry name" value="Spt6_YqgF"/>
</dbReference>
<dbReference type="InterPro" id="IPR042066">
    <property type="entry name" value="Spt6_death-like"/>
</dbReference>
<comment type="function">
    <text evidence="10">Plays a role in maintenance of chromatin structure during RNA polymerase II transcription elongation thereby repressing transcription initiation from cryptic promoters. Mediates the reassembly of nucleosomes onto the promoters of at least a selected set of genes during repression; the nucleosome reassembly is essential for transcriptional repression.</text>
</comment>
<evidence type="ECO:0000256" key="1">
    <source>
        <dbReference type="ARBA" id="ARBA00004123"/>
    </source>
</evidence>
<evidence type="ECO:0000256" key="8">
    <source>
        <dbReference type="ARBA" id="ARBA00023242"/>
    </source>
</evidence>
<dbReference type="Gene3D" id="1.10.150.850">
    <property type="entry name" value="Spt6, helix-hairpin-helix domain"/>
    <property type="match status" value="1"/>
</dbReference>
<dbReference type="Gene3D" id="1.10.3500.10">
    <property type="entry name" value="Tex N-terminal region-like"/>
    <property type="match status" value="1"/>
</dbReference>
<accession>A0A1V6PV84</accession>
<dbReference type="FunFam" id="1.10.150.850:FF:000001">
    <property type="entry name" value="Transcription elongation factor spt6"/>
    <property type="match status" value="1"/>
</dbReference>
<dbReference type="InterPro" id="IPR035420">
    <property type="entry name" value="Spt6_SH2"/>
</dbReference>
<evidence type="ECO:0000256" key="5">
    <source>
        <dbReference type="ARBA" id="ARBA00022454"/>
    </source>
</evidence>
<evidence type="ECO:0000259" key="14">
    <source>
        <dbReference type="Pfam" id="PF14635"/>
    </source>
</evidence>
<organism evidence="20 21">
    <name type="scientific">Penicillium antarcticum</name>
    <dbReference type="NCBI Taxonomy" id="416450"/>
    <lineage>
        <taxon>Eukaryota</taxon>
        <taxon>Fungi</taxon>
        <taxon>Dikarya</taxon>
        <taxon>Ascomycota</taxon>
        <taxon>Pezizomycotina</taxon>
        <taxon>Eurotiomycetes</taxon>
        <taxon>Eurotiomycetidae</taxon>
        <taxon>Eurotiales</taxon>
        <taxon>Aspergillaceae</taxon>
        <taxon>Penicillium</taxon>
    </lineage>
</organism>
<comment type="similarity">
    <text evidence="3 10">Belongs to the SPT6 family.</text>
</comment>
<dbReference type="Pfam" id="PF14641">
    <property type="entry name" value="HTH_44"/>
    <property type="match status" value="1"/>
</dbReference>
<evidence type="ECO:0000256" key="11">
    <source>
        <dbReference type="SAM" id="MobiDB-lite"/>
    </source>
</evidence>
<dbReference type="EMBL" id="MDYN01000031">
    <property type="protein sequence ID" value="OQD80918.1"/>
    <property type="molecule type" value="Genomic_DNA"/>
</dbReference>
<sequence>MSLRDLIEGEALMDDDENEEVPDDYDGQVRQGAGTSNHYNDSSEEDDEEEDDEEAARAVREGFIVDEDEEMEERRARRQHKKRSRPREEEHLDDEDLELIGEHVPGLQRGPVQESKFKRLKRGKDRDSHQPSQGIDDIFNSDEEEEAQQYARPGQRRGLRDEMDDFIEEDTFSDDEAQRERDDLEVAPASRVNKTGLLPTDISGLDENALEDMRAAFGDGTEYDFALQMEDQEDEEKETEERHLDLKDVFEPSELAERMLTEDDNQIRLLDEPERHQVARKPYRHVTLTEDQFREEALWISNLMLLKKRLDDELIEPFQRSVAKMLEFLITDDWEVPFIFQHRKDYMIHAIKEMDHGADPADESAQYSLRAEKLLNMTDLWDIFDADLKFRALVDKRNTIQKSYQSLQSLFNVNDSNVEELLAAAITMEELQDVQDYIHFQYSSQLRDLAQVNGETNGETQRRKTTGKSFFERVRNGKAYGLVKAFGVTADAFATNASKEGRRQYTEDPSEQPEELADQFVDNDFSSSSHVLKAAKSMFAEELALSPKMRKVMRRAYYMNGLIDCFRTEKGLRRIDEQHPYAEFKYLRNQQIPDIARRPEMFLRMLKAEEEGLVDVKVRFENFDQFRSRLYADIESDNYSEIADAWNRVRRDALDLALGKLEKLINRSVKEHIRQECENSVARECREAFSQRLDQAAYKPKGMVLGTVPRVLTLSTGSGQVGRDPIHWAYTEEDGRVLENGKFVDLSVGDQNRGIPDGDGVADFMRVVNRRHPDVIGVSGMTPDTRRLYKLVSELVELKDVRTATYTNEDDDEISDPLDVVIVNDEVARLYHNSPRARRDNPGFGPLTHYCVALARYLQSPLKEYASLGRDIVSIQFKPGQQLVSQDLILKQLESALVDMVNLVGVDLNEAVADTATANLLPYVCGLGPRKAAHLLKIVNMNGGVVNNRVELLGVNAQYPAMGVKVWNNCASFVYIDYENADPDADPLDNTRVHPEDYDIARKMAADALELDEEDIKAETDENGTGAIMRKLFREEAQDRVNDLILEEYAEQLERNLNQRKRATLETIRAELQSPYEELRKMFVFLSTDDIFTMLTGETPDSLTPGMVVPIAIKRVFDDHIEAKLDCGVDVLVSETDLGVPDHIPVRNVYSVHQAVQAKITHLNRKTFSCNVSLREDQVSHPIRPHQEHGNGDWDEMQERNDKQSLQEKTERGSQAMRVIKHPLFRPFNSTQAEEFLGAQALGDVVIRPSSRGHDHLAVTWKVAAGVYQHIDVLELDKENEFSVGRVLKVGGRYTYSDLDELIVNHVKAMAKKVEEMVHHEKFQSGSKTETDQWLETYTKANPRRSAYAFCINAKYPGYFFLCFKAGEHARLQNWPVKVIPQGYELQKNPYPDMQALCNGFKLMFQNMSKGNRR</sequence>
<dbReference type="InterPro" id="IPR049540">
    <property type="entry name" value="Spt6-like_S1"/>
</dbReference>
<dbReference type="GO" id="GO:0000791">
    <property type="term" value="C:euchromatin"/>
    <property type="evidence" value="ECO:0007669"/>
    <property type="project" value="EnsemblFungi"/>
</dbReference>
<keyword evidence="6" id="KW-0727">SH2 domain</keyword>
<dbReference type="Gene3D" id="1.10.10.2740">
    <property type="entry name" value="Spt6, Death-like domain"/>
    <property type="match status" value="1"/>
</dbReference>
<dbReference type="GO" id="GO:0140673">
    <property type="term" value="P:transcription elongation-coupled chromatin remodeling"/>
    <property type="evidence" value="ECO:0007669"/>
    <property type="project" value="EnsemblFungi"/>
</dbReference>
<dbReference type="PIRSF" id="PIRSF036947">
    <property type="entry name" value="Spt6"/>
    <property type="match status" value="1"/>
</dbReference>
<dbReference type="InterPro" id="IPR023323">
    <property type="entry name" value="Tex-like_dom_sf"/>
</dbReference>
<dbReference type="GO" id="GO:0000082">
    <property type="term" value="P:G1/S transition of mitotic cell cycle"/>
    <property type="evidence" value="ECO:0007669"/>
    <property type="project" value="EnsemblFungi"/>
</dbReference>
<feature type="domain" description="Helix-turn-helix DNA-binding" evidence="16">
    <location>
        <begin position="287"/>
        <end position="409"/>
    </location>
</feature>
<dbReference type="GO" id="GO:0003677">
    <property type="term" value="F:DNA binding"/>
    <property type="evidence" value="ECO:0007669"/>
    <property type="project" value="InterPro"/>
</dbReference>
<dbReference type="InterPro" id="IPR035018">
    <property type="entry name" value="Spt6_SH2_C"/>
</dbReference>
<evidence type="ECO:0000256" key="6">
    <source>
        <dbReference type="ARBA" id="ARBA00022999"/>
    </source>
</evidence>
<dbReference type="Pfam" id="PF21710">
    <property type="entry name" value="Spt6_S1"/>
    <property type="match status" value="1"/>
</dbReference>
<evidence type="ECO:0000256" key="2">
    <source>
        <dbReference type="ARBA" id="ARBA00004286"/>
    </source>
</evidence>
<feature type="region of interest" description="Disordered" evidence="11">
    <location>
        <begin position="1"/>
        <end position="188"/>
    </location>
</feature>
<keyword evidence="21" id="KW-1185">Reference proteome</keyword>
<dbReference type="InterPro" id="IPR028088">
    <property type="entry name" value="Spt6_HTH_DNA-bd_dom"/>
</dbReference>
<dbReference type="InterPro" id="IPR023319">
    <property type="entry name" value="Tex-like_HTH_dom_sf"/>
</dbReference>
<keyword evidence="8 10" id="KW-0539">Nucleus</keyword>
<feature type="domain" description="Transcription elongation factor Spt6 YqgF" evidence="15">
    <location>
        <begin position="706"/>
        <end position="868"/>
    </location>
</feature>
<dbReference type="FunFam" id="1.10.3500.10:FF:000005">
    <property type="entry name" value="Transcription elongation factor Spt6"/>
    <property type="match status" value="1"/>
</dbReference>
<reference evidence="21" key="1">
    <citation type="journal article" date="2017" name="Nat. Microbiol.">
        <title>Global analysis of biosynthetic gene clusters reveals vast potential of secondary metabolite production in Penicillium species.</title>
        <authorList>
            <person name="Nielsen J.C."/>
            <person name="Grijseels S."/>
            <person name="Prigent S."/>
            <person name="Ji B."/>
            <person name="Dainat J."/>
            <person name="Nielsen K.F."/>
            <person name="Frisvad J.C."/>
            <person name="Workman M."/>
            <person name="Nielsen J."/>
        </authorList>
    </citation>
    <scope>NUCLEOTIDE SEQUENCE [LARGE SCALE GENOMIC DNA]</scope>
    <source>
        <strain evidence="21">IBT 31811</strain>
    </source>
</reference>
<dbReference type="FunFam" id="1.10.10.650:FF:000004">
    <property type="entry name" value="Transcription elongation factor Spt6"/>
    <property type="match status" value="1"/>
</dbReference>
<dbReference type="Gene3D" id="3.30.505.10">
    <property type="entry name" value="SH2 domain"/>
    <property type="match status" value="2"/>
</dbReference>
<evidence type="ECO:0000256" key="7">
    <source>
        <dbReference type="ARBA" id="ARBA00023163"/>
    </source>
</evidence>
<evidence type="ECO:0000313" key="21">
    <source>
        <dbReference type="Proteomes" id="UP000191672"/>
    </source>
</evidence>
<feature type="compositionally biased region" description="Acidic residues" evidence="11">
    <location>
        <begin position="11"/>
        <end position="26"/>
    </location>
</feature>
<dbReference type="InterPro" id="IPR028083">
    <property type="entry name" value="Spt6_acidic_N_dom"/>
</dbReference>
<dbReference type="GO" id="GO:0031440">
    <property type="term" value="P:regulation of mRNA 3'-end processing"/>
    <property type="evidence" value="ECO:0007669"/>
    <property type="project" value="EnsemblFungi"/>
</dbReference>
<dbReference type="Pfam" id="PF14633">
    <property type="entry name" value="SH2_2"/>
    <property type="match status" value="1"/>
</dbReference>
<dbReference type="GO" id="GO:0005721">
    <property type="term" value="C:pericentric heterochromatin"/>
    <property type="evidence" value="ECO:0007669"/>
    <property type="project" value="EnsemblFungi"/>
</dbReference>
<dbReference type="FunFam" id="3.30.505.10:FF:000065">
    <property type="entry name" value="Transcription elongation factor SPT6"/>
    <property type="match status" value="1"/>
</dbReference>
<protein>
    <recommendedName>
        <fullName evidence="4 10">Transcription elongation factor Spt6</fullName>
    </recommendedName>
</protein>
<gene>
    <name evidence="20" type="ORF">PENANT_c031G02576</name>
</gene>
<dbReference type="SUPFAM" id="SSF47781">
    <property type="entry name" value="RuvA domain 2-like"/>
    <property type="match status" value="2"/>
</dbReference>
<comment type="caution">
    <text evidence="20">The sequence shown here is derived from an EMBL/GenBank/DDBJ whole genome shotgun (WGS) entry which is preliminary data.</text>
</comment>
<evidence type="ECO:0000259" key="13">
    <source>
        <dbReference type="Pfam" id="PF14633"/>
    </source>
</evidence>
<feature type="compositionally biased region" description="Basic and acidic residues" evidence="11">
    <location>
        <begin position="1179"/>
        <end position="1212"/>
    </location>
</feature>
<dbReference type="InterPro" id="IPR041692">
    <property type="entry name" value="HHH_9"/>
</dbReference>
<dbReference type="Pfam" id="PF14632">
    <property type="entry name" value="SPT6_acidic"/>
    <property type="match status" value="1"/>
</dbReference>
<keyword evidence="5" id="KW-0158">Chromosome</keyword>
<dbReference type="Proteomes" id="UP000191672">
    <property type="component" value="Unassembled WGS sequence"/>
</dbReference>
<dbReference type="InterPro" id="IPR036860">
    <property type="entry name" value="SH2_dom_sf"/>
</dbReference>
<dbReference type="GO" id="GO:0032968">
    <property type="term" value="P:positive regulation of transcription elongation by RNA polymerase II"/>
    <property type="evidence" value="ECO:0007669"/>
    <property type="project" value="EnsemblFungi"/>
</dbReference>
<dbReference type="InterPro" id="IPR032706">
    <property type="entry name" value="Spt6_HHH"/>
</dbReference>
<evidence type="ECO:0000259" key="17">
    <source>
        <dbReference type="Pfam" id="PF17674"/>
    </source>
</evidence>
<feature type="domain" description="Spt6-like S1/OB" evidence="18">
    <location>
        <begin position="1090"/>
        <end position="1179"/>
    </location>
</feature>
<dbReference type="GO" id="GO:0001073">
    <property type="term" value="F:transcription antitermination factor activity, DNA binding"/>
    <property type="evidence" value="ECO:0007669"/>
    <property type="project" value="EnsemblFungi"/>
</dbReference>
<dbReference type="Pfam" id="PF14639">
    <property type="entry name" value="YqgF"/>
    <property type="match status" value="1"/>
</dbReference>
<dbReference type="Gene3D" id="1.10.10.650">
    <property type="entry name" value="RuvA domain 2-like"/>
    <property type="match status" value="1"/>
</dbReference>
<dbReference type="FunFam" id="1.10.10.2740:FF:000002">
    <property type="entry name" value="Transcription elongation factor Spt6"/>
    <property type="match status" value="1"/>
</dbReference>
<comment type="function">
    <text evidence="9">Histone H3-H4 chaperone that plays a role in maintenance of chromatin structure during RNA polymerase II transcription elongation thereby repressing transcription initiation from cryptic promoters. Mediates the reassembly of nucleosomes onto the promoters of at least a selected set of genes during repression; the nucleosome reassembly is essential for transcriptional repression. Essential for viability.</text>
</comment>
<dbReference type="InterPro" id="IPR010994">
    <property type="entry name" value="RuvA_2-like"/>
</dbReference>
<dbReference type="Gene3D" id="3.30.420.140">
    <property type="entry name" value="YqgF/RNase H-like domain"/>
    <property type="match status" value="1"/>
</dbReference>
<dbReference type="CDD" id="cd09928">
    <property type="entry name" value="SH2_Cterm_SPT6_like"/>
    <property type="match status" value="1"/>
</dbReference>
<feature type="domain" description="Spt6 acidic N-terminal" evidence="12">
    <location>
        <begin position="41"/>
        <end position="125"/>
    </location>
</feature>
<proteinExistence type="inferred from homology"/>
<keyword evidence="7 10" id="KW-0804">Transcription</keyword>
<dbReference type="FunFam" id="3.30.420.140:FF:000007">
    <property type="entry name" value="Transcription elongation factor SPT6"/>
    <property type="match status" value="1"/>
</dbReference>
<dbReference type="InterPro" id="IPR055179">
    <property type="entry name" value="Tex-like_central_region"/>
</dbReference>
<dbReference type="FunFam" id="3.30.505.10:FF:000056">
    <property type="entry name" value="Transcription elongation factor Spt6"/>
    <property type="match status" value="1"/>
</dbReference>
<dbReference type="OrthoDB" id="995477at2759"/>
<dbReference type="GO" id="GO:0006334">
    <property type="term" value="P:nucleosome assembly"/>
    <property type="evidence" value="ECO:0007669"/>
    <property type="project" value="EnsemblFungi"/>
</dbReference>
<evidence type="ECO:0000256" key="9">
    <source>
        <dbReference type="ARBA" id="ARBA00093389"/>
    </source>
</evidence>
<feature type="domain" description="HHH" evidence="17">
    <location>
        <begin position="986"/>
        <end position="1020"/>
    </location>
</feature>
<evidence type="ECO:0000259" key="18">
    <source>
        <dbReference type="Pfam" id="PF21710"/>
    </source>
</evidence>
<dbReference type="GO" id="GO:0042393">
    <property type="term" value="F:histone binding"/>
    <property type="evidence" value="ECO:0007669"/>
    <property type="project" value="EnsemblFungi"/>
</dbReference>
<evidence type="ECO:0000256" key="10">
    <source>
        <dbReference type="PIRNR" id="PIRNR036947"/>
    </source>
</evidence>
<dbReference type="GO" id="GO:0000122">
    <property type="term" value="P:negative regulation of transcription by RNA polymerase II"/>
    <property type="evidence" value="ECO:0007669"/>
    <property type="project" value="EnsemblFungi"/>
</dbReference>
<dbReference type="PANTHER" id="PTHR10145">
    <property type="entry name" value="TRANSCRIPTION ELONGATION FACTOR SPT6"/>
    <property type="match status" value="1"/>
</dbReference>
<evidence type="ECO:0000259" key="19">
    <source>
        <dbReference type="Pfam" id="PF22706"/>
    </source>
</evidence>
<dbReference type="GO" id="GO:0008023">
    <property type="term" value="C:transcription elongation factor complex"/>
    <property type="evidence" value="ECO:0007669"/>
    <property type="project" value="TreeGrafter"/>
</dbReference>
<evidence type="ECO:0000259" key="15">
    <source>
        <dbReference type="Pfam" id="PF14639"/>
    </source>
</evidence>
<dbReference type="SUPFAM" id="SSF158832">
    <property type="entry name" value="Tex N-terminal region-like"/>
    <property type="match status" value="1"/>
</dbReference>
<dbReference type="GO" id="GO:0031491">
    <property type="term" value="F:nucleosome binding"/>
    <property type="evidence" value="ECO:0007669"/>
    <property type="project" value="EnsemblFungi"/>
</dbReference>
<feature type="domain" description="Tex-like central region" evidence="19">
    <location>
        <begin position="508"/>
        <end position="682"/>
    </location>
</feature>
<dbReference type="PANTHER" id="PTHR10145:SF6">
    <property type="entry name" value="TRANSCRIPTION ELONGATION FACTOR SPT6"/>
    <property type="match status" value="1"/>
</dbReference>
<dbReference type="STRING" id="416450.A0A1V6PV84"/>
<dbReference type="InterPro" id="IPR037027">
    <property type="entry name" value="YqgF/RNaseH-like_dom_sf"/>
</dbReference>
<dbReference type="Pfam" id="PF14635">
    <property type="entry name" value="HHH_7"/>
    <property type="match status" value="1"/>
</dbReference>
<dbReference type="InterPro" id="IPR017072">
    <property type="entry name" value="TF_Spt6"/>
</dbReference>
<evidence type="ECO:0000259" key="12">
    <source>
        <dbReference type="Pfam" id="PF14632"/>
    </source>
</evidence>
<name>A0A1V6PV84_9EURO</name>
<feature type="compositionally biased region" description="Acidic residues" evidence="11">
    <location>
        <begin position="42"/>
        <end position="54"/>
    </location>
</feature>
<evidence type="ECO:0000259" key="16">
    <source>
        <dbReference type="Pfam" id="PF14641"/>
    </source>
</evidence>
<dbReference type="InterPro" id="IPR012337">
    <property type="entry name" value="RNaseH-like_sf"/>
</dbReference>
<dbReference type="InterPro" id="IPR035019">
    <property type="entry name" value="Spt6_SH2_N"/>
</dbReference>
<dbReference type="GO" id="GO:0033554">
    <property type="term" value="P:cellular response to stress"/>
    <property type="evidence" value="ECO:0007669"/>
    <property type="project" value="EnsemblFungi"/>
</dbReference>
<dbReference type="CDD" id="cd09918">
    <property type="entry name" value="SH2_Nterm_SPT6_like"/>
    <property type="match status" value="1"/>
</dbReference>
<evidence type="ECO:0000313" key="20">
    <source>
        <dbReference type="EMBL" id="OQD80918.1"/>
    </source>
</evidence>
<dbReference type="GO" id="GO:0016973">
    <property type="term" value="P:poly(A)+ mRNA export from nucleus"/>
    <property type="evidence" value="ECO:0007669"/>
    <property type="project" value="EnsemblFungi"/>
</dbReference>
<dbReference type="Pfam" id="PF22706">
    <property type="entry name" value="Tex_central_region"/>
    <property type="match status" value="1"/>
</dbReference>
<evidence type="ECO:0000256" key="4">
    <source>
        <dbReference type="ARBA" id="ARBA00020248"/>
    </source>
</evidence>
<feature type="domain" description="Transcription elongation factor Spt6 helix-hairpin-helix motif" evidence="14">
    <location>
        <begin position="870"/>
        <end position="977"/>
    </location>
</feature>
<dbReference type="SUPFAM" id="SSF53098">
    <property type="entry name" value="Ribonuclease H-like"/>
    <property type="match status" value="1"/>
</dbReference>
<dbReference type="SUPFAM" id="SSF55550">
    <property type="entry name" value="SH2 domain"/>
    <property type="match status" value="1"/>
</dbReference>
<feature type="region of interest" description="Disordered" evidence="11">
    <location>
        <begin position="1179"/>
        <end position="1213"/>
    </location>
</feature>
<feature type="compositionally biased region" description="Acidic residues" evidence="11">
    <location>
        <begin position="162"/>
        <end position="175"/>
    </location>
</feature>